<proteinExistence type="predicted"/>
<dbReference type="RefSeq" id="WP_046205209.1">
    <property type="nucleotide sequence ID" value="NZ_JAFFSY010000003.1"/>
</dbReference>
<dbReference type="Pfam" id="PF13738">
    <property type="entry name" value="Pyr_redox_3"/>
    <property type="match status" value="1"/>
</dbReference>
<dbReference type="Proteomes" id="UP001200604">
    <property type="component" value="Unassembled WGS sequence"/>
</dbReference>
<feature type="region of interest" description="Disordered" evidence="2">
    <location>
        <begin position="275"/>
        <end position="294"/>
    </location>
</feature>
<dbReference type="PRINTS" id="PR00469">
    <property type="entry name" value="PNDRDTASEII"/>
</dbReference>
<name>A0ABS9HL62_9CORY</name>
<protein>
    <submittedName>
        <fullName evidence="3">NAD(P)/FAD-dependent oxidoreductase</fullName>
    </submittedName>
</protein>
<sequence length="389" mass="42331">MKDHYRAVVIGAGQAGLAGAHELVHRGLTPGDDFLIIDSNDGPGGAWRNRWDSLTFDATHGIADLPGLPLGDPDPDIPASRVVAQYYGEYERKFGLAVERPAKVIGVCSSDEESTDVLTVVWVKGGTCSSVTCNVVLNATGTWTHPYIPYIPGIADFQGKQLHTVNFTTADDFAGKKTLVVGGGLSAVQFLLQLAPVTETMWATRRPPNFTDRTFDTRWGRDVEQAVRERTYAGDEPASVVRTTGIPLWDTYLNGVREGVLVSRGMFTRITSDGVDFEPPTSASADGLGPSSSDHLVVPESWQPYDAHHHETVDVIFWNTGFRHALEHLAPLKLRMPGGGIKMRDEVRVERDPRIFLLGYGSTASTVGATRAGHRGGRAAMKYLNHHSS</sequence>
<accession>A0ABS9HL62</accession>
<comment type="caution">
    <text evidence="3">The sequence shown here is derived from an EMBL/GenBank/DDBJ whole genome shotgun (WGS) entry which is preliminary data.</text>
</comment>
<gene>
    <name evidence="3" type="ORF">L3H44_09060</name>
</gene>
<evidence type="ECO:0000313" key="4">
    <source>
        <dbReference type="Proteomes" id="UP001200604"/>
    </source>
</evidence>
<dbReference type="SUPFAM" id="SSF51905">
    <property type="entry name" value="FAD/NAD(P)-binding domain"/>
    <property type="match status" value="1"/>
</dbReference>
<evidence type="ECO:0000256" key="1">
    <source>
        <dbReference type="ARBA" id="ARBA00023002"/>
    </source>
</evidence>
<evidence type="ECO:0000256" key="2">
    <source>
        <dbReference type="SAM" id="MobiDB-lite"/>
    </source>
</evidence>
<evidence type="ECO:0000313" key="3">
    <source>
        <dbReference type="EMBL" id="MCF6774549.1"/>
    </source>
</evidence>
<reference evidence="3 4" key="1">
    <citation type="submission" date="2022-01" db="EMBL/GenBank/DDBJ databases">
        <title>Identification and Characterization of Corynebacterium sp.</title>
        <authorList>
            <person name="Luo Q."/>
            <person name="Qu P."/>
            <person name="Chen Q."/>
        </authorList>
    </citation>
    <scope>NUCLEOTIDE SEQUENCE [LARGE SCALE GENOMIC DNA]</scope>
    <source>
        <strain evidence="3 4">MC-12</strain>
    </source>
</reference>
<dbReference type="InterPro" id="IPR050982">
    <property type="entry name" value="Auxin_biosynth/cation_transpt"/>
</dbReference>
<keyword evidence="1" id="KW-0560">Oxidoreductase</keyword>
<dbReference type="GeneID" id="92727667"/>
<keyword evidence="4" id="KW-1185">Reference proteome</keyword>
<dbReference type="PANTHER" id="PTHR43539">
    <property type="entry name" value="FLAVIN-BINDING MONOOXYGENASE-LIKE PROTEIN (AFU_ORTHOLOGUE AFUA_4G09220)"/>
    <property type="match status" value="1"/>
</dbReference>
<dbReference type="InterPro" id="IPR036188">
    <property type="entry name" value="FAD/NAD-bd_sf"/>
</dbReference>
<dbReference type="EMBL" id="JAKJKU010000004">
    <property type="protein sequence ID" value="MCF6774549.1"/>
    <property type="molecule type" value="Genomic_DNA"/>
</dbReference>
<organism evidence="3 4">
    <name type="scientific">Corynebacterium parakroppenstedtii</name>
    <dbReference type="NCBI Taxonomy" id="2828363"/>
    <lineage>
        <taxon>Bacteria</taxon>
        <taxon>Bacillati</taxon>
        <taxon>Actinomycetota</taxon>
        <taxon>Actinomycetes</taxon>
        <taxon>Mycobacteriales</taxon>
        <taxon>Corynebacteriaceae</taxon>
        <taxon>Corynebacterium</taxon>
    </lineage>
</organism>
<dbReference type="Gene3D" id="3.50.50.60">
    <property type="entry name" value="FAD/NAD(P)-binding domain"/>
    <property type="match status" value="1"/>
</dbReference>
<dbReference type="PANTHER" id="PTHR43539:SF78">
    <property type="entry name" value="FLAVIN-CONTAINING MONOOXYGENASE"/>
    <property type="match status" value="1"/>
</dbReference>